<keyword evidence="1" id="KW-0472">Membrane</keyword>
<reference evidence="2" key="1">
    <citation type="submission" date="2010-12" db="EMBL/GenBank/DDBJ databases">
        <title>Complete sequence of Rhodopseudomonas palustris DX-1.</title>
        <authorList>
            <consortium name="US DOE Joint Genome Institute"/>
            <person name="Lucas S."/>
            <person name="Copeland A."/>
            <person name="Lapidus A."/>
            <person name="Cheng J.-F."/>
            <person name="Goodwin L."/>
            <person name="Pitluck S."/>
            <person name="Misra M."/>
            <person name="Chertkov O."/>
            <person name="Detter J.C."/>
            <person name="Han C."/>
            <person name="Tapia R."/>
            <person name="Land M."/>
            <person name="Hauser L."/>
            <person name="Kyrpides N."/>
            <person name="Ivanova N."/>
            <person name="Ovchinnikova G."/>
            <person name="Logan B."/>
            <person name="Oda Y."/>
            <person name="Harwood C."/>
            <person name="Woyke T."/>
        </authorList>
    </citation>
    <scope>NUCLEOTIDE SEQUENCE [LARGE SCALE GENOMIC DNA]</scope>
    <source>
        <strain evidence="2">DX-1</strain>
    </source>
</reference>
<gene>
    <name evidence="2" type="ordered locus">Rpdx1_0406</name>
</gene>
<dbReference type="eggNOG" id="ENOG5032CUX">
    <property type="taxonomic scope" value="Bacteria"/>
</dbReference>
<keyword evidence="1" id="KW-0812">Transmembrane</keyword>
<accession>E6VJ17</accession>
<name>E6VJ17_RHOPX</name>
<evidence type="ECO:0000313" key="2">
    <source>
        <dbReference type="EMBL" id="ADU42047.1"/>
    </source>
</evidence>
<evidence type="ECO:0000256" key="1">
    <source>
        <dbReference type="SAM" id="Phobius"/>
    </source>
</evidence>
<dbReference type="KEGG" id="rpx:Rpdx1_0406"/>
<organism evidence="2 3">
    <name type="scientific">Rhodopseudomonas palustris (strain DX-1)</name>
    <dbReference type="NCBI Taxonomy" id="652103"/>
    <lineage>
        <taxon>Bacteria</taxon>
        <taxon>Pseudomonadati</taxon>
        <taxon>Pseudomonadota</taxon>
        <taxon>Alphaproteobacteria</taxon>
        <taxon>Hyphomicrobiales</taxon>
        <taxon>Nitrobacteraceae</taxon>
        <taxon>Rhodopseudomonas</taxon>
    </lineage>
</organism>
<dbReference type="EMBL" id="CP002418">
    <property type="protein sequence ID" value="ADU42047.1"/>
    <property type="molecule type" value="Genomic_DNA"/>
</dbReference>
<evidence type="ECO:0000313" key="3">
    <source>
        <dbReference type="Proteomes" id="UP000001402"/>
    </source>
</evidence>
<keyword evidence="1" id="KW-1133">Transmembrane helix</keyword>
<dbReference type="STRING" id="652103.Rpdx1_0406"/>
<dbReference type="BioCyc" id="RPAL652103:RPDX1_RS02035-MONOMER"/>
<sequence length="269" mass="27998">MRSNPALRAAAHPSRIHPALRSFADECRDTVLRMLAYVGALALIGLIVFYSANPLTDAAITAAVTAEPEPGWSVAPRSSPAFAVSQLDWPGKSDSTEILRHPDGGRKDVVRIAAPGEPVAAEIEVYRIGSEASRLAPEAELAARMDPGGTAALEAAGVIETKFGPVPLFGTAGGDRPAGACLGFVKPIETAGLRISGFSCRGDTGPQRRAAVACLLDRLVLLSGDAATAAAFAQAELRRERCAPNQLPAASASADWVTSVQDPVLRGRL</sequence>
<protein>
    <submittedName>
        <fullName evidence="2">Uncharacterized protein</fullName>
    </submittedName>
</protein>
<dbReference type="Proteomes" id="UP000001402">
    <property type="component" value="Chromosome"/>
</dbReference>
<dbReference type="HOGENOM" id="CLU_1060368_0_0_5"/>
<dbReference type="OrthoDB" id="8452157at2"/>
<feature type="transmembrane region" description="Helical" evidence="1">
    <location>
        <begin position="31"/>
        <end position="52"/>
    </location>
</feature>
<proteinExistence type="predicted"/>
<dbReference type="AlphaFoldDB" id="E6VJ17"/>